<proteinExistence type="predicted"/>
<evidence type="ECO:0000313" key="2">
    <source>
        <dbReference type="Proteomes" id="UP000036932"/>
    </source>
</evidence>
<protein>
    <recommendedName>
        <fullName evidence="3">NodB homology domain-containing protein</fullName>
    </recommendedName>
</protein>
<name>A0A0M1N3S6_9BACL</name>
<dbReference type="Proteomes" id="UP000036932">
    <property type="component" value="Unassembled WGS sequence"/>
</dbReference>
<dbReference type="EMBL" id="LIUT01000006">
    <property type="protein sequence ID" value="KOR76624.1"/>
    <property type="molecule type" value="Genomic_DNA"/>
</dbReference>
<organism evidence="1 2">
    <name type="scientific">Paenibacillus solani</name>
    <dbReference type="NCBI Taxonomy" id="1705565"/>
    <lineage>
        <taxon>Bacteria</taxon>
        <taxon>Bacillati</taxon>
        <taxon>Bacillota</taxon>
        <taxon>Bacilli</taxon>
        <taxon>Bacillales</taxon>
        <taxon>Paenibacillaceae</taxon>
        <taxon>Paenibacillus</taxon>
    </lineage>
</organism>
<dbReference type="InterPro" id="IPR011330">
    <property type="entry name" value="Glyco_hydro/deAcase_b/a-brl"/>
</dbReference>
<dbReference type="OrthoDB" id="2492838at2"/>
<dbReference type="AlphaFoldDB" id="A0A0M1N3S6"/>
<comment type="caution">
    <text evidence="1">The sequence shown here is derived from an EMBL/GenBank/DDBJ whole genome shotgun (WGS) entry which is preliminary data.</text>
</comment>
<evidence type="ECO:0000313" key="1">
    <source>
        <dbReference type="EMBL" id="KOR76624.1"/>
    </source>
</evidence>
<dbReference type="PATRIC" id="fig|1705565.3.peg.511"/>
<dbReference type="Gene3D" id="3.20.20.370">
    <property type="entry name" value="Glycoside hydrolase/deacetylase"/>
    <property type="match status" value="1"/>
</dbReference>
<evidence type="ECO:0008006" key="3">
    <source>
        <dbReference type="Google" id="ProtNLM"/>
    </source>
</evidence>
<dbReference type="SUPFAM" id="SSF88713">
    <property type="entry name" value="Glycoside hydrolase/deacetylase"/>
    <property type="match status" value="1"/>
</dbReference>
<reference evidence="2" key="1">
    <citation type="submission" date="2015-08" db="EMBL/GenBank/DDBJ databases">
        <title>Genome sequencing project for genomic taxonomy and phylogenomics of Bacillus-like bacteria.</title>
        <authorList>
            <person name="Liu B."/>
            <person name="Wang J."/>
            <person name="Zhu Y."/>
            <person name="Liu G."/>
            <person name="Chen Q."/>
            <person name="Chen Z."/>
            <person name="Lan J."/>
            <person name="Che J."/>
            <person name="Ge C."/>
            <person name="Shi H."/>
            <person name="Pan Z."/>
            <person name="Liu X."/>
        </authorList>
    </citation>
    <scope>NUCLEOTIDE SEQUENCE [LARGE SCALE GENOMIC DNA]</scope>
    <source>
        <strain evidence="2">FJAT-22460</strain>
    </source>
</reference>
<dbReference type="RefSeq" id="WP_054404519.1">
    <property type="nucleotide sequence ID" value="NZ_LIUT01000006.1"/>
</dbReference>
<keyword evidence="2" id="KW-1185">Reference proteome</keyword>
<gene>
    <name evidence="1" type="ORF">AM231_21980</name>
</gene>
<dbReference type="GO" id="GO:0005975">
    <property type="term" value="P:carbohydrate metabolic process"/>
    <property type="evidence" value="ECO:0007669"/>
    <property type="project" value="InterPro"/>
</dbReference>
<sequence>MPMARIGVWLDQKAVNHRHRYGVNVFQRYIYEILDQAGLTYQRLDRAELIHPDNVDIVIAAVVSERSEDMEALWSFMMQGGIVISYAGMGPLAARLGFRPSREEAVSYADLQSAWYNDVPIRCFDAHPWEWADDAPDFDCTHHGSLRQNRPEGAECGTLLHSFQVGQGRLERWSVDIPATIVRLQQGKTPIVTDGLPAPDGTASVDDWILKADDDIQQDWEYDRTKTETGMDYFAHPYADLWRQALTGHLLHAAAGHGLTLPFVDYWPSGVQHVAMISHDSDLNLDEAAEITLQVLREQNVQSTWCMIEPGYSPHLYDQIKADGHELALHYNALEMDGGFWSEDEFVRQLNWFKSATGSTNVTSNKNHYTRFEGWGELFDWCEKYDIASDQSRGPSKKGNIGFVFGTCHPYFPIAWSDQQNRMYPVLEVGFLTQDLDHHALADRSVIRPFLERVQQVGGVAHFLFHQTHILQQPKVREAIVAVIEEARNAGFEFWTGSQINEWVRAKRQIWIEGIDSYGEPVVNNPGQARAAVVWTPLLSDESSEAGEVHIQYGIRCKKTILA</sequence>
<accession>A0A0M1N3S6</accession>